<feature type="compositionally biased region" description="Low complexity" evidence="1">
    <location>
        <begin position="554"/>
        <end position="576"/>
    </location>
</feature>
<keyword evidence="3" id="KW-1185">Reference proteome</keyword>
<dbReference type="PANTHER" id="PTHR31747">
    <property type="entry name" value="PROTEIN LSD1"/>
    <property type="match status" value="1"/>
</dbReference>
<dbReference type="AlphaFoldDB" id="A0A1X6P4R8"/>
<dbReference type="NCBIfam" id="TIGR01053">
    <property type="entry name" value="LSD1"/>
    <property type="match status" value="3"/>
</dbReference>
<proteinExistence type="predicted"/>
<dbReference type="Proteomes" id="UP000218209">
    <property type="component" value="Unassembled WGS sequence"/>
</dbReference>
<dbReference type="OrthoDB" id="509329at2759"/>
<feature type="region of interest" description="Disordered" evidence="1">
    <location>
        <begin position="470"/>
        <end position="656"/>
    </location>
</feature>
<evidence type="ECO:0000256" key="1">
    <source>
        <dbReference type="SAM" id="MobiDB-lite"/>
    </source>
</evidence>
<evidence type="ECO:0008006" key="4">
    <source>
        <dbReference type="Google" id="ProtNLM"/>
    </source>
</evidence>
<feature type="compositionally biased region" description="Low complexity" evidence="1">
    <location>
        <begin position="203"/>
        <end position="224"/>
    </location>
</feature>
<protein>
    <recommendedName>
        <fullName evidence="4">Zinc finger LSD1-type domain-containing protein</fullName>
    </recommendedName>
</protein>
<accession>A0A1X6P4R8</accession>
<feature type="compositionally biased region" description="Pro residues" evidence="1">
    <location>
        <begin position="230"/>
        <end position="240"/>
    </location>
</feature>
<feature type="compositionally biased region" description="Polar residues" evidence="1">
    <location>
        <begin position="542"/>
        <end position="551"/>
    </location>
</feature>
<dbReference type="EMBL" id="KV918888">
    <property type="protein sequence ID" value="OSX75872.1"/>
    <property type="molecule type" value="Genomic_DNA"/>
</dbReference>
<evidence type="ECO:0000313" key="3">
    <source>
        <dbReference type="Proteomes" id="UP000218209"/>
    </source>
</evidence>
<name>A0A1X6P4R8_PORUM</name>
<dbReference type="InterPro" id="IPR040319">
    <property type="entry name" value="LSD1-like"/>
</dbReference>
<reference evidence="2 3" key="1">
    <citation type="submission" date="2017-03" db="EMBL/GenBank/DDBJ databases">
        <title>WGS assembly of Porphyra umbilicalis.</title>
        <authorList>
            <person name="Brawley S.H."/>
            <person name="Blouin N.A."/>
            <person name="Ficko-Blean E."/>
            <person name="Wheeler G.L."/>
            <person name="Lohr M."/>
            <person name="Goodson H.V."/>
            <person name="Jenkins J.W."/>
            <person name="Blaby-Haas C.E."/>
            <person name="Helliwell K.E."/>
            <person name="Chan C."/>
            <person name="Marriage T."/>
            <person name="Bhattacharya D."/>
            <person name="Klein A.S."/>
            <person name="Badis Y."/>
            <person name="Brodie J."/>
            <person name="Cao Y."/>
            <person name="Collen J."/>
            <person name="Dittami S.M."/>
            <person name="Gachon C.M."/>
            <person name="Green B.R."/>
            <person name="Karpowicz S."/>
            <person name="Kim J.W."/>
            <person name="Kudahl U."/>
            <person name="Lin S."/>
            <person name="Michel G."/>
            <person name="Mittag M."/>
            <person name="Olson B.J."/>
            <person name="Pangilinan J."/>
            <person name="Peng Y."/>
            <person name="Qiu H."/>
            <person name="Shu S."/>
            <person name="Singer J.T."/>
            <person name="Smith A.G."/>
            <person name="Sprecher B.N."/>
            <person name="Wagner V."/>
            <person name="Wang W."/>
            <person name="Wang Z.-Y."/>
            <person name="Yan J."/>
            <person name="Yarish C."/>
            <person name="Zoeuner-Riek S."/>
            <person name="Zhuang Y."/>
            <person name="Zou Y."/>
            <person name="Lindquist E.A."/>
            <person name="Grimwood J."/>
            <person name="Barry K."/>
            <person name="Rokhsar D.S."/>
            <person name="Schmutz J."/>
            <person name="Stiller J.W."/>
            <person name="Grossman A.R."/>
            <person name="Prochnik S.E."/>
        </authorList>
    </citation>
    <scope>NUCLEOTIDE SEQUENCE [LARGE SCALE GENOMIC DNA]</scope>
    <source>
        <strain evidence="2">4086291</strain>
    </source>
</reference>
<sequence length="656" mass="65291">MAGRPNRRIPLVPRPSVRDVLAAHTAAVPSRFCPQFFRPGVPALVGRESVINCSACGQSVTFPRGAAMVRCPTCGDVLVIRRTDNGQDTGGQGVCCGCRMILLYQMGVRLVSCSFCGSVTLLPPLESFQCRGCKMTLNYAPGPASLVRCVVCHEMQEVQPVQQPASQPMPLPPPQPQQPPPLPPGRSPHQDGGHGDSPPESTPSPSSMAPPHTPAAASASSPMPLQFPMSPEPSMPPAPLPSGAGSAYGARRPFVPGGSVQEPYRGMPSTAAAGTTYGHSAAAAGPPLGPFGGSGLVGMHQGAPPYAGPPPPMRSPLPGPFLPQLPPGLPGGHRLPLPSFPVPQGLAAYPPISPMYAPGAYGAYGGPPGGPAYWQPPPLPFPPPPPLPGGRGDWRGLATGAFHGAPGLGHRAPPSMASAGGPVDAVGAAGFGAPAPTGVPPAAAGELEDGDLPSSAAALQREMEDLQLGRGAPTGAAADPGQADQHASSPSDAAVGIDGGHTTGTEPPAAAIGDRQHRDGIAAEESRGPQGEEASGARGTVSAMSSGSVPPTRSALPAAEAAATSSGSVGRAGAASTPPRAPDASSSLAASVGPGTSGTPPVGRRPGSVGSNGHEAAAARSSRPAHGLPVEADHPTTKGLSPPSPSSASLPSSSRP</sequence>
<feature type="compositionally biased region" description="Low complexity" evidence="1">
    <location>
        <begin position="646"/>
        <end position="656"/>
    </location>
</feature>
<feature type="compositionally biased region" description="Basic and acidic residues" evidence="1">
    <location>
        <begin position="514"/>
        <end position="527"/>
    </location>
</feature>
<gene>
    <name evidence="2" type="ORF">BU14_0218s0038</name>
</gene>
<dbReference type="PANTHER" id="PTHR31747:SF3">
    <property type="entry name" value="PROTEIN LSD1"/>
    <property type="match status" value="1"/>
</dbReference>
<feature type="region of interest" description="Disordered" evidence="1">
    <location>
        <begin position="161"/>
        <end position="267"/>
    </location>
</feature>
<feature type="region of interest" description="Disordered" evidence="1">
    <location>
        <begin position="398"/>
        <end position="419"/>
    </location>
</feature>
<organism evidence="2 3">
    <name type="scientific">Porphyra umbilicalis</name>
    <name type="common">Purple laver</name>
    <name type="synonym">Red alga</name>
    <dbReference type="NCBI Taxonomy" id="2786"/>
    <lineage>
        <taxon>Eukaryota</taxon>
        <taxon>Rhodophyta</taxon>
        <taxon>Bangiophyceae</taxon>
        <taxon>Bangiales</taxon>
        <taxon>Bangiaceae</taxon>
        <taxon>Porphyra</taxon>
    </lineage>
</organism>
<feature type="compositionally biased region" description="Low complexity" evidence="1">
    <location>
        <begin position="591"/>
        <end position="611"/>
    </location>
</feature>
<feature type="compositionally biased region" description="Pro residues" evidence="1">
    <location>
        <begin position="167"/>
        <end position="186"/>
    </location>
</feature>
<evidence type="ECO:0000313" key="2">
    <source>
        <dbReference type="EMBL" id="OSX75872.1"/>
    </source>
</evidence>
<feature type="compositionally biased region" description="Low complexity" evidence="1">
    <location>
        <begin position="241"/>
        <end position="250"/>
    </location>
</feature>